<dbReference type="Proteomes" id="UP000662703">
    <property type="component" value="Unassembled WGS sequence"/>
</dbReference>
<dbReference type="SUPFAM" id="SSF54637">
    <property type="entry name" value="Thioesterase/thiol ester dehydrase-isomerase"/>
    <property type="match status" value="1"/>
</dbReference>
<dbReference type="InterPro" id="IPR029069">
    <property type="entry name" value="HotDog_dom_sf"/>
</dbReference>
<protein>
    <recommendedName>
        <fullName evidence="3">N-terminal of MaoC-like dehydratase domain-containing protein</fullName>
    </recommendedName>
</protein>
<evidence type="ECO:0000313" key="1">
    <source>
        <dbReference type="EMBL" id="MBF5058046.1"/>
    </source>
</evidence>
<accession>A0ABS0AV92</accession>
<evidence type="ECO:0008006" key="3">
    <source>
        <dbReference type="Google" id="ProtNLM"/>
    </source>
</evidence>
<evidence type="ECO:0000313" key="2">
    <source>
        <dbReference type="Proteomes" id="UP000662703"/>
    </source>
</evidence>
<proteinExistence type="predicted"/>
<reference evidence="1 2" key="1">
    <citation type="submission" date="2012-09" db="EMBL/GenBank/DDBJ databases">
        <title>Genome Sequence of alkane-degrading Bacterium Alcanivorax sp. 521-1.</title>
        <authorList>
            <person name="Lai Q."/>
            <person name="Shao Z."/>
        </authorList>
    </citation>
    <scope>NUCLEOTIDE SEQUENCE [LARGE SCALE GENOMIC DNA]</scope>
    <source>
        <strain evidence="1 2">521-1</strain>
    </source>
</reference>
<dbReference type="CDD" id="cd03441">
    <property type="entry name" value="R_hydratase_like"/>
    <property type="match status" value="1"/>
</dbReference>
<comment type="caution">
    <text evidence="1">The sequence shown here is derived from an EMBL/GenBank/DDBJ whole genome shotgun (WGS) entry which is preliminary data.</text>
</comment>
<dbReference type="Gene3D" id="3.10.129.10">
    <property type="entry name" value="Hotdog Thioesterase"/>
    <property type="match status" value="1"/>
</dbReference>
<sequence>MPIPDHLNSLIHTEKQKAFPNDFLATWQSHETWDLADIGGDLVEAPKKFKILSEDVVDYNLSCGEKDPLMVDPEYAAKHSPTGGLVVHPVFVTAIVFYCLGDAGKGTWIRTPGARNPYQDIDLKEPLKVGEEITLKFRNSDKYLQRGKNYANLDCYFYNSEGVLKGTWLCALILPENKEAARKYAEA</sequence>
<organism evidence="1 2">
    <name type="scientific">Alloalcanivorax profundimaris</name>
    <dbReference type="NCBI Taxonomy" id="2735259"/>
    <lineage>
        <taxon>Bacteria</taxon>
        <taxon>Pseudomonadati</taxon>
        <taxon>Pseudomonadota</taxon>
        <taxon>Gammaproteobacteria</taxon>
        <taxon>Oceanospirillales</taxon>
        <taxon>Alcanivoracaceae</taxon>
        <taxon>Alloalcanivorax</taxon>
    </lineage>
</organism>
<dbReference type="RefSeq" id="WP_194866120.1">
    <property type="nucleotide sequence ID" value="NZ_ARXX01000072.1"/>
</dbReference>
<dbReference type="EMBL" id="ARXX01000072">
    <property type="protein sequence ID" value="MBF5058046.1"/>
    <property type="molecule type" value="Genomic_DNA"/>
</dbReference>
<keyword evidence="2" id="KW-1185">Reference proteome</keyword>
<gene>
    <name evidence="1" type="ORF">Y5W_03340</name>
</gene>
<name>A0ABS0AV92_9GAMM</name>